<evidence type="ECO:0000313" key="2">
    <source>
        <dbReference type="Proteomes" id="UP000317881"/>
    </source>
</evidence>
<gene>
    <name evidence="1" type="ORF">SSP24_47470</name>
</gene>
<reference evidence="1 2" key="1">
    <citation type="submission" date="2019-06" db="EMBL/GenBank/DDBJ databases">
        <title>Whole genome shotgun sequence of Streptomyces spinoverrucosus NBRC 14228.</title>
        <authorList>
            <person name="Hosoyama A."/>
            <person name="Uohara A."/>
            <person name="Ohji S."/>
            <person name="Ichikawa N."/>
        </authorList>
    </citation>
    <scope>NUCLEOTIDE SEQUENCE [LARGE SCALE GENOMIC DNA]</scope>
    <source>
        <strain evidence="1 2">NBRC 14228</strain>
    </source>
</reference>
<dbReference type="EMBL" id="BJND01000035">
    <property type="protein sequence ID" value="GEC07092.1"/>
    <property type="molecule type" value="Genomic_DNA"/>
</dbReference>
<accession>A0A4Y3VJ69</accession>
<proteinExistence type="predicted"/>
<dbReference type="AlphaFoldDB" id="A0A4Y3VJ69"/>
<protein>
    <submittedName>
        <fullName evidence="1">Uncharacterized protein</fullName>
    </submittedName>
</protein>
<evidence type="ECO:0000313" key="1">
    <source>
        <dbReference type="EMBL" id="GEC07092.1"/>
    </source>
</evidence>
<dbReference type="Proteomes" id="UP000317881">
    <property type="component" value="Unassembled WGS sequence"/>
</dbReference>
<keyword evidence="2" id="KW-1185">Reference proteome</keyword>
<organism evidence="1 2">
    <name type="scientific">Streptomyces spinoverrucosus</name>
    <dbReference type="NCBI Taxonomy" id="284043"/>
    <lineage>
        <taxon>Bacteria</taxon>
        <taxon>Bacillati</taxon>
        <taxon>Actinomycetota</taxon>
        <taxon>Actinomycetes</taxon>
        <taxon>Kitasatosporales</taxon>
        <taxon>Streptomycetaceae</taxon>
        <taxon>Streptomyces</taxon>
    </lineage>
</organism>
<comment type="caution">
    <text evidence="1">The sequence shown here is derived from an EMBL/GenBank/DDBJ whole genome shotgun (WGS) entry which is preliminary data.</text>
</comment>
<sequence length="71" mass="7795">MRFNAGMGNALWDRLSVEVQAEVDRLVSAGRNVQAIAVMRERVGLPTPGLHECVDLVDQRFSVLRQGSANS</sequence>
<name>A0A4Y3VJ69_9ACTN</name>